<sequence length="37" mass="3970">MLVADLAYSIGILMDGVVAVMKPRICIAHPACKRSLI</sequence>
<dbReference type="Proteomes" id="UP000032266">
    <property type="component" value="Chromosome"/>
</dbReference>
<gene>
    <name evidence="1" type="ORF">YC6258_01276</name>
</gene>
<accession>A0A0C5VSQ6</accession>
<reference evidence="1 2" key="1">
    <citation type="submission" date="2014-01" db="EMBL/GenBank/DDBJ databases">
        <title>Full genme sequencing of cellulolytic bacterium Gynuella sunshinyii YC6258T gen. nov., sp. nov.</title>
        <authorList>
            <person name="Khan H."/>
            <person name="Chung E.J."/>
            <person name="Chung Y.R."/>
        </authorList>
    </citation>
    <scope>NUCLEOTIDE SEQUENCE [LARGE SCALE GENOMIC DNA]</scope>
    <source>
        <strain evidence="1 2">YC6258</strain>
    </source>
</reference>
<name>A0A0C5VSQ6_9GAMM</name>
<dbReference type="KEGG" id="gsn:YC6258_01276"/>
<dbReference type="AlphaFoldDB" id="A0A0C5VSQ6"/>
<keyword evidence="2" id="KW-1185">Reference proteome</keyword>
<protein>
    <submittedName>
        <fullName evidence="1">Uncharacterized protein</fullName>
    </submittedName>
</protein>
<organism evidence="1 2">
    <name type="scientific">Gynuella sunshinyii YC6258</name>
    <dbReference type="NCBI Taxonomy" id="1445510"/>
    <lineage>
        <taxon>Bacteria</taxon>
        <taxon>Pseudomonadati</taxon>
        <taxon>Pseudomonadota</taxon>
        <taxon>Gammaproteobacteria</taxon>
        <taxon>Oceanospirillales</taxon>
        <taxon>Saccharospirillaceae</taxon>
        <taxon>Gynuella</taxon>
    </lineage>
</organism>
<evidence type="ECO:0000313" key="2">
    <source>
        <dbReference type="Proteomes" id="UP000032266"/>
    </source>
</evidence>
<dbReference type="EMBL" id="CP007142">
    <property type="protein sequence ID" value="AJQ93324.1"/>
    <property type="molecule type" value="Genomic_DNA"/>
</dbReference>
<dbReference type="STRING" id="1445510.YC6258_01276"/>
<proteinExistence type="predicted"/>
<evidence type="ECO:0000313" key="1">
    <source>
        <dbReference type="EMBL" id="AJQ93324.1"/>
    </source>
</evidence>
<dbReference type="HOGENOM" id="CLU_3344213_0_0_6"/>